<evidence type="ECO:0000313" key="2">
    <source>
        <dbReference type="Proteomes" id="UP001500831"/>
    </source>
</evidence>
<gene>
    <name evidence="1" type="ORF">GCM10010517_49830</name>
</gene>
<proteinExistence type="predicted"/>
<name>A0ABN3W1S0_9ACTN</name>
<dbReference type="Proteomes" id="UP001500831">
    <property type="component" value="Unassembled WGS sequence"/>
</dbReference>
<organism evidence="1 2">
    <name type="scientific">Streptosporangium fragile</name>
    <dbReference type="NCBI Taxonomy" id="46186"/>
    <lineage>
        <taxon>Bacteria</taxon>
        <taxon>Bacillati</taxon>
        <taxon>Actinomycetota</taxon>
        <taxon>Actinomycetes</taxon>
        <taxon>Streptosporangiales</taxon>
        <taxon>Streptosporangiaceae</taxon>
        <taxon>Streptosporangium</taxon>
    </lineage>
</organism>
<protein>
    <submittedName>
        <fullName evidence="1">Uncharacterized protein</fullName>
    </submittedName>
</protein>
<sequence>MVRVTYHMFGDRLDFEGVAAKTVSTHFTVPGVEWLLFSVTADEPTPCPEQEQPA</sequence>
<comment type="caution">
    <text evidence="1">The sequence shown here is derived from an EMBL/GenBank/DDBJ whole genome shotgun (WGS) entry which is preliminary data.</text>
</comment>
<accession>A0ABN3W1S0</accession>
<evidence type="ECO:0000313" key="1">
    <source>
        <dbReference type="EMBL" id="GAA2886155.1"/>
    </source>
</evidence>
<keyword evidence="2" id="KW-1185">Reference proteome</keyword>
<reference evidence="1 2" key="1">
    <citation type="journal article" date="2019" name="Int. J. Syst. Evol. Microbiol.">
        <title>The Global Catalogue of Microorganisms (GCM) 10K type strain sequencing project: providing services to taxonomists for standard genome sequencing and annotation.</title>
        <authorList>
            <consortium name="The Broad Institute Genomics Platform"/>
            <consortium name="The Broad Institute Genome Sequencing Center for Infectious Disease"/>
            <person name="Wu L."/>
            <person name="Ma J."/>
        </authorList>
    </citation>
    <scope>NUCLEOTIDE SEQUENCE [LARGE SCALE GENOMIC DNA]</scope>
    <source>
        <strain evidence="1 2">JCM 6242</strain>
    </source>
</reference>
<dbReference type="EMBL" id="BAAAVI010000039">
    <property type="protein sequence ID" value="GAA2886155.1"/>
    <property type="molecule type" value="Genomic_DNA"/>
</dbReference>